<sequence length="116" mass="12805">MSTAGSNEQDALMAEMEITSLKEEIATLRQEIEDLRTEADLDACHVAGLSAQIQALIAESEACPNKAAHPLIERVEYVNSRTGQTMLKTRALPLYREAFDAEARKLGIADPEQFRS</sequence>
<dbReference type="EMBL" id="PIUM01000026">
    <property type="protein sequence ID" value="PKU22896.1"/>
    <property type="molecule type" value="Genomic_DNA"/>
</dbReference>
<name>A0A2N3PR76_9PROT</name>
<organism evidence="2 3">
    <name type="scientific">Telmatospirillum siberiense</name>
    <dbReference type="NCBI Taxonomy" id="382514"/>
    <lineage>
        <taxon>Bacteria</taxon>
        <taxon>Pseudomonadati</taxon>
        <taxon>Pseudomonadota</taxon>
        <taxon>Alphaproteobacteria</taxon>
        <taxon>Rhodospirillales</taxon>
        <taxon>Rhodospirillaceae</taxon>
        <taxon>Telmatospirillum</taxon>
    </lineage>
</organism>
<accession>A0A2N3PR76</accession>
<proteinExistence type="predicted"/>
<comment type="caution">
    <text evidence="2">The sequence shown here is derived from an EMBL/GenBank/DDBJ whole genome shotgun (WGS) entry which is preliminary data.</text>
</comment>
<evidence type="ECO:0000313" key="3">
    <source>
        <dbReference type="Proteomes" id="UP000233293"/>
    </source>
</evidence>
<dbReference type="OrthoDB" id="7357491at2"/>
<protein>
    <submittedName>
        <fullName evidence="2">Uncharacterized protein</fullName>
    </submittedName>
</protein>
<dbReference type="AlphaFoldDB" id="A0A2N3PR76"/>
<dbReference type="Proteomes" id="UP000233293">
    <property type="component" value="Unassembled WGS sequence"/>
</dbReference>
<feature type="coiled-coil region" evidence="1">
    <location>
        <begin position="11"/>
        <end position="38"/>
    </location>
</feature>
<keyword evidence="3" id="KW-1185">Reference proteome</keyword>
<dbReference type="Gene3D" id="1.20.5.1700">
    <property type="match status" value="1"/>
</dbReference>
<evidence type="ECO:0000256" key="1">
    <source>
        <dbReference type="SAM" id="Coils"/>
    </source>
</evidence>
<gene>
    <name evidence="2" type="ORF">CWS72_19415</name>
</gene>
<reference evidence="3" key="1">
    <citation type="submission" date="2017-12" db="EMBL/GenBank/DDBJ databases">
        <title>Draft genome sequence of Telmatospirillum siberiense 26-4b1T, an acidotolerant peatland alphaproteobacterium potentially involved in sulfur cycling.</title>
        <authorList>
            <person name="Hausmann B."/>
            <person name="Pjevac P."/>
            <person name="Schreck K."/>
            <person name="Herbold C.W."/>
            <person name="Daims H."/>
            <person name="Wagner M."/>
            <person name="Pester M."/>
            <person name="Loy A."/>
        </authorList>
    </citation>
    <scope>NUCLEOTIDE SEQUENCE [LARGE SCALE GENOMIC DNA]</scope>
    <source>
        <strain evidence="3">26-4b1</strain>
    </source>
</reference>
<keyword evidence="1" id="KW-0175">Coiled coil</keyword>
<evidence type="ECO:0000313" key="2">
    <source>
        <dbReference type="EMBL" id="PKU22896.1"/>
    </source>
</evidence>